<evidence type="ECO:0000313" key="2">
    <source>
        <dbReference type="Proteomes" id="UP000245626"/>
    </source>
</evidence>
<keyword evidence="2" id="KW-1185">Reference proteome</keyword>
<evidence type="ECO:0000313" key="1">
    <source>
        <dbReference type="EMBL" id="PWN47655.1"/>
    </source>
</evidence>
<feature type="non-terminal residue" evidence="1">
    <location>
        <position position="296"/>
    </location>
</feature>
<proteinExistence type="predicted"/>
<dbReference type="EMBL" id="KZ820373">
    <property type="protein sequence ID" value="PWN47655.1"/>
    <property type="molecule type" value="Genomic_DNA"/>
</dbReference>
<name>A0ACD0NPH1_9BASI</name>
<dbReference type="Proteomes" id="UP000245626">
    <property type="component" value="Unassembled WGS sequence"/>
</dbReference>
<sequence>MVSSDPLLRLQSKERDQVEALITPHLWGEREKIDLRRAILVSCQRNLATRFAREGGQDPLERLERLSEEEVLSFYRTSSSAVRADADHGPRRGGRQHGTDESREQDPIDWEFVARLVPGRSARDCKTVWMAEEDPFMNRRRMSEEEQTTLRDLVSGYERRGSPVDWEAIANRLGKSRTGFDCFAAYRKVQLAASADESWTAEDDRELLDLWSILGPQWSQISSLLSKSRPSRSCWARINRVLDTSVVKGKWTLEEDEMLISAMAEEEDAKTDWSKVSMRVPGRTSQQCRERWTGRL</sequence>
<gene>
    <name evidence="1" type="ORF">IE53DRAFT_320835</name>
</gene>
<accession>A0ACD0NPH1</accession>
<protein>
    <submittedName>
        <fullName evidence="1">Uncharacterized protein</fullName>
    </submittedName>
</protein>
<reference evidence="1 2" key="1">
    <citation type="journal article" date="2018" name="Mol. Biol. Evol.">
        <title>Broad Genomic Sampling Reveals a Smut Pathogenic Ancestry of the Fungal Clade Ustilaginomycotina.</title>
        <authorList>
            <person name="Kijpornyongpan T."/>
            <person name="Mondo S.J."/>
            <person name="Barry K."/>
            <person name="Sandor L."/>
            <person name="Lee J."/>
            <person name="Lipzen A."/>
            <person name="Pangilinan J."/>
            <person name="LaButti K."/>
            <person name="Hainaut M."/>
            <person name="Henrissat B."/>
            <person name="Grigoriev I.V."/>
            <person name="Spatafora J.W."/>
            <person name="Aime M.C."/>
        </authorList>
    </citation>
    <scope>NUCLEOTIDE SEQUENCE [LARGE SCALE GENOMIC DNA]</scope>
    <source>
        <strain evidence="1 2">SA 807</strain>
    </source>
</reference>
<organism evidence="1 2">
    <name type="scientific">Violaceomyces palustris</name>
    <dbReference type="NCBI Taxonomy" id="1673888"/>
    <lineage>
        <taxon>Eukaryota</taxon>
        <taxon>Fungi</taxon>
        <taxon>Dikarya</taxon>
        <taxon>Basidiomycota</taxon>
        <taxon>Ustilaginomycotina</taxon>
        <taxon>Ustilaginomycetes</taxon>
        <taxon>Violaceomycetales</taxon>
        <taxon>Violaceomycetaceae</taxon>
        <taxon>Violaceomyces</taxon>
    </lineage>
</organism>